<accession>B9TGL9</accession>
<organism evidence="2 3">
    <name type="scientific">Ricinus communis</name>
    <name type="common">Castor bean</name>
    <dbReference type="NCBI Taxonomy" id="3988"/>
    <lineage>
        <taxon>Eukaryota</taxon>
        <taxon>Viridiplantae</taxon>
        <taxon>Streptophyta</taxon>
        <taxon>Embryophyta</taxon>
        <taxon>Tracheophyta</taxon>
        <taxon>Spermatophyta</taxon>
        <taxon>Magnoliopsida</taxon>
        <taxon>eudicotyledons</taxon>
        <taxon>Gunneridae</taxon>
        <taxon>Pentapetalae</taxon>
        <taxon>rosids</taxon>
        <taxon>fabids</taxon>
        <taxon>Malpighiales</taxon>
        <taxon>Euphorbiaceae</taxon>
        <taxon>Acalyphoideae</taxon>
        <taxon>Acalypheae</taxon>
        <taxon>Ricinus</taxon>
    </lineage>
</organism>
<keyword evidence="3" id="KW-1185">Reference proteome</keyword>
<dbReference type="EMBL" id="EQ980740">
    <property type="protein sequence ID" value="EEF24994.1"/>
    <property type="molecule type" value="Genomic_DNA"/>
</dbReference>
<protein>
    <submittedName>
        <fullName evidence="2">Uncharacterized protein</fullName>
    </submittedName>
</protein>
<gene>
    <name evidence="2" type="ORF">RCOM_1844400</name>
</gene>
<feature type="region of interest" description="Disordered" evidence="1">
    <location>
        <begin position="46"/>
        <end position="70"/>
    </location>
</feature>
<dbReference type="AlphaFoldDB" id="B9TGL9"/>
<proteinExistence type="predicted"/>
<evidence type="ECO:0000313" key="3">
    <source>
        <dbReference type="Proteomes" id="UP000008311"/>
    </source>
</evidence>
<evidence type="ECO:0000256" key="1">
    <source>
        <dbReference type="SAM" id="MobiDB-lite"/>
    </source>
</evidence>
<dbReference type="Proteomes" id="UP000008311">
    <property type="component" value="Unassembled WGS sequence"/>
</dbReference>
<sequence length="103" mass="11256">MLHLWRLGDVISCDLSCAQEARTFPALPHASVQMVAITSKHCRAHVTSTASSGRRSERRSSPLASRKGNCSRVNEVPAFAFDFLSTARPVPALPRGRTQFGPH</sequence>
<dbReference type="InParanoid" id="B9TGL9"/>
<reference evidence="3" key="1">
    <citation type="journal article" date="2010" name="Nat. Biotechnol.">
        <title>Draft genome sequence of the oilseed species Ricinus communis.</title>
        <authorList>
            <person name="Chan A.P."/>
            <person name="Crabtree J."/>
            <person name="Zhao Q."/>
            <person name="Lorenzi H."/>
            <person name="Orvis J."/>
            <person name="Puiu D."/>
            <person name="Melake-Berhan A."/>
            <person name="Jones K.M."/>
            <person name="Redman J."/>
            <person name="Chen G."/>
            <person name="Cahoon E.B."/>
            <person name="Gedil M."/>
            <person name="Stanke M."/>
            <person name="Haas B.J."/>
            <person name="Wortman J.R."/>
            <person name="Fraser-Liggett C.M."/>
            <person name="Ravel J."/>
            <person name="Rabinowicz P.D."/>
        </authorList>
    </citation>
    <scope>NUCLEOTIDE SEQUENCE [LARGE SCALE GENOMIC DNA]</scope>
    <source>
        <strain evidence="3">cv. Hale</strain>
    </source>
</reference>
<evidence type="ECO:0000313" key="2">
    <source>
        <dbReference type="EMBL" id="EEF24994.1"/>
    </source>
</evidence>
<name>B9TGL9_RICCO</name>